<dbReference type="EMBL" id="CP000885">
    <property type="protein sequence ID" value="ABX44283.1"/>
    <property type="molecule type" value="Genomic_DNA"/>
</dbReference>
<feature type="modified residue" description="4-aspartylphosphate" evidence="7">
    <location>
        <position position="56"/>
    </location>
</feature>
<dbReference type="SUPFAM" id="SSF52172">
    <property type="entry name" value="CheY-like"/>
    <property type="match status" value="1"/>
</dbReference>
<dbReference type="RefSeq" id="WP_012201930.1">
    <property type="nucleotide sequence ID" value="NC_010001.1"/>
</dbReference>
<accession>A9KLX4</accession>
<evidence type="ECO:0000259" key="9">
    <source>
        <dbReference type="PROSITE" id="PS50110"/>
    </source>
</evidence>
<evidence type="ECO:0000256" key="4">
    <source>
        <dbReference type="ARBA" id="ARBA00023125"/>
    </source>
</evidence>
<dbReference type="GO" id="GO:0003677">
    <property type="term" value="F:DNA binding"/>
    <property type="evidence" value="ECO:0007669"/>
    <property type="project" value="UniProtKB-KW"/>
</dbReference>
<dbReference type="Pfam" id="PF00196">
    <property type="entry name" value="GerE"/>
    <property type="match status" value="1"/>
</dbReference>
<dbReference type="SUPFAM" id="SSF46894">
    <property type="entry name" value="C-terminal effector domain of the bipartite response regulators"/>
    <property type="match status" value="1"/>
</dbReference>
<sequence>MGTIRVVIADDHKMVREGLKQLLELDGDIQVVGEASDGEQCIQKVVDTNPDVLLLDINMPTMNGLQTLQELRRNNNKQKVLMLTIHNEIEYLLRAVDIGVNGYVLKDSESSVLKKAIYTIYQGETYIEPSLTPELKERMQSPSSSNTEILTRREIDVLKLLAEGLFNKEIAYRLSISEKTVKNHVSNIFKKISVSDRTQAAVYAIKNNFVNMF</sequence>
<feature type="domain" description="HTH luxR-type" evidence="8">
    <location>
        <begin position="143"/>
        <end position="208"/>
    </location>
</feature>
<dbReference type="InterPro" id="IPR001789">
    <property type="entry name" value="Sig_transdc_resp-reg_receiver"/>
</dbReference>
<dbReference type="GO" id="GO:0000160">
    <property type="term" value="P:phosphorelay signal transduction system"/>
    <property type="evidence" value="ECO:0007669"/>
    <property type="project" value="InterPro"/>
</dbReference>
<keyword evidence="3" id="KW-0805">Transcription regulation</keyword>
<dbReference type="KEGG" id="cpy:Cphy_3936"/>
<name>A9KLX4_LACP7</name>
<protein>
    <recommendedName>
        <fullName evidence="1">Stage 0 sporulation protein A homolog</fullName>
    </recommendedName>
</protein>
<dbReference type="InterPro" id="IPR039420">
    <property type="entry name" value="WalR-like"/>
</dbReference>
<keyword evidence="5" id="KW-0804">Transcription</keyword>
<evidence type="ECO:0000256" key="1">
    <source>
        <dbReference type="ARBA" id="ARBA00018672"/>
    </source>
</evidence>
<evidence type="ECO:0000256" key="3">
    <source>
        <dbReference type="ARBA" id="ARBA00023015"/>
    </source>
</evidence>
<dbReference type="Pfam" id="PF00072">
    <property type="entry name" value="Response_reg"/>
    <property type="match status" value="1"/>
</dbReference>
<organism evidence="10 11">
    <name type="scientific">Lachnoclostridium phytofermentans (strain ATCC 700394 / DSM 18823 / ISDg)</name>
    <name type="common">Clostridium phytofermentans</name>
    <dbReference type="NCBI Taxonomy" id="357809"/>
    <lineage>
        <taxon>Bacteria</taxon>
        <taxon>Bacillati</taxon>
        <taxon>Bacillota</taxon>
        <taxon>Clostridia</taxon>
        <taxon>Lachnospirales</taxon>
        <taxon>Lachnospiraceae</taxon>
    </lineage>
</organism>
<evidence type="ECO:0000313" key="10">
    <source>
        <dbReference type="EMBL" id="ABX44283.1"/>
    </source>
</evidence>
<evidence type="ECO:0000256" key="7">
    <source>
        <dbReference type="PROSITE-ProRule" id="PRU00169"/>
    </source>
</evidence>
<dbReference type="PROSITE" id="PS50110">
    <property type="entry name" value="RESPONSE_REGULATORY"/>
    <property type="match status" value="1"/>
</dbReference>
<dbReference type="HOGENOM" id="CLU_000445_90_0_9"/>
<evidence type="ECO:0000256" key="6">
    <source>
        <dbReference type="ARBA" id="ARBA00024867"/>
    </source>
</evidence>
<dbReference type="PRINTS" id="PR00038">
    <property type="entry name" value="HTHLUXR"/>
</dbReference>
<dbReference type="PROSITE" id="PS00622">
    <property type="entry name" value="HTH_LUXR_1"/>
    <property type="match status" value="1"/>
</dbReference>
<dbReference type="eggNOG" id="COG2197">
    <property type="taxonomic scope" value="Bacteria"/>
</dbReference>
<dbReference type="InterPro" id="IPR016032">
    <property type="entry name" value="Sig_transdc_resp-reg_C-effctor"/>
</dbReference>
<dbReference type="SMART" id="SM00421">
    <property type="entry name" value="HTH_LUXR"/>
    <property type="match status" value="1"/>
</dbReference>
<dbReference type="AlphaFoldDB" id="A9KLX4"/>
<evidence type="ECO:0000313" key="11">
    <source>
        <dbReference type="Proteomes" id="UP000000370"/>
    </source>
</evidence>
<evidence type="ECO:0000259" key="8">
    <source>
        <dbReference type="PROSITE" id="PS50043"/>
    </source>
</evidence>
<feature type="domain" description="Response regulatory" evidence="9">
    <location>
        <begin position="5"/>
        <end position="121"/>
    </location>
</feature>
<dbReference type="GO" id="GO:0006355">
    <property type="term" value="P:regulation of DNA-templated transcription"/>
    <property type="evidence" value="ECO:0007669"/>
    <property type="project" value="InterPro"/>
</dbReference>
<dbReference type="STRING" id="357809.Cphy_3936"/>
<keyword evidence="4" id="KW-0238">DNA-binding</keyword>
<keyword evidence="2 7" id="KW-0597">Phosphoprotein</keyword>
<comment type="function">
    <text evidence="6">May play the central regulatory role in sporulation. It may be an element of the effector pathway responsible for the activation of sporulation genes in response to nutritional stress. Spo0A may act in concert with spo0H (a sigma factor) to control the expression of some genes that are critical to the sporulation process.</text>
</comment>
<gene>
    <name evidence="10" type="ordered locus">Cphy_3936</name>
</gene>
<dbReference type="PANTHER" id="PTHR43214">
    <property type="entry name" value="TWO-COMPONENT RESPONSE REGULATOR"/>
    <property type="match status" value="1"/>
</dbReference>
<dbReference type="CDD" id="cd06170">
    <property type="entry name" value="LuxR_C_like"/>
    <property type="match status" value="1"/>
</dbReference>
<dbReference type="PROSITE" id="PS50043">
    <property type="entry name" value="HTH_LUXR_2"/>
    <property type="match status" value="1"/>
</dbReference>
<proteinExistence type="predicted"/>
<reference evidence="11" key="1">
    <citation type="submission" date="2007-11" db="EMBL/GenBank/DDBJ databases">
        <title>Complete genome sequence of Clostridium phytofermentans ISDg.</title>
        <authorList>
            <person name="Leschine S.B."/>
            <person name="Warnick T.A."/>
            <person name="Blanchard J.L."/>
            <person name="Schnell D.J."/>
            <person name="Petit E.L."/>
            <person name="LaTouf W.G."/>
            <person name="Copeland A."/>
            <person name="Lucas S."/>
            <person name="Lapidus A."/>
            <person name="Barry K."/>
            <person name="Glavina del Rio T."/>
            <person name="Dalin E."/>
            <person name="Tice H."/>
            <person name="Pitluck S."/>
            <person name="Kiss H."/>
            <person name="Brettin T."/>
            <person name="Bruce D."/>
            <person name="Detter J.C."/>
            <person name="Han C."/>
            <person name="Kuske C."/>
            <person name="Schmutz J."/>
            <person name="Larimer F."/>
            <person name="Land M."/>
            <person name="Hauser L."/>
            <person name="Kyrpides N."/>
            <person name="Kim E.A."/>
            <person name="Richardson P."/>
        </authorList>
    </citation>
    <scope>NUCLEOTIDE SEQUENCE [LARGE SCALE GENOMIC DNA]</scope>
    <source>
        <strain evidence="11">ATCC 700394 / DSM 18823 / ISDg</strain>
    </source>
</reference>
<dbReference type="InterPro" id="IPR000792">
    <property type="entry name" value="Tscrpt_reg_LuxR_C"/>
</dbReference>
<dbReference type="CDD" id="cd17535">
    <property type="entry name" value="REC_NarL-like"/>
    <property type="match status" value="1"/>
</dbReference>
<dbReference type="Proteomes" id="UP000000370">
    <property type="component" value="Chromosome"/>
</dbReference>
<dbReference type="Gene3D" id="3.40.50.2300">
    <property type="match status" value="1"/>
</dbReference>
<dbReference type="InterPro" id="IPR058245">
    <property type="entry name" value="NreC/VraR/RcsB-like_REC"/>
</dbReference>
<dbReference type="OrthoDB" id="9779069at2"/>
<evidence type="ECO:0000256" key="5">
    <source>
        <dbReference type="ARBA" id="ARBA00023163"/>
    </source>
</evidence>
<dbReference type="SMART" id="SM00448">
    <property type="entry name" value="REC"/>
    <property type="match status" value="1"/>
</dbReference>
<evidence type="ECO:0000256" key="2">
    <source>
        <dbReference type="ARBA" id="ARBA00022553"/>
    </source>
</evidence>
<keyword evidence="11" id="KW-1185">Reference proteome</keyword>
<dbReference type="InterPro" id="IPR011006">
    <property type="entry name" value="CheY-like_superfamily"/>
</dbReference>